<feature type="coiled-coil region" evidence="1">
    <location>
        <begin position="243"/>
        <end position="277"/>
    </location>
</feature>
<feature type="transmembrane region" description="Helical" evidence="3">
    <location>
        <begin position="124"/>
        <end position="144"/>
    </location>
</feature>
<dbReference type="STRING" id="1353528.DT23_10915"/>
<feature type="compositionally biased region" description="Low complexity" evidence="2">
    <location>
        <begin position="48"/>
        <end position="65"/>
    </location>
</feature>
<keyword evidence="3" id="KW-0472">Membrane</keyword>
<reference evidence="4 5" key="1">
    <citation type="journal article" date="2015" name="Antonie Van Leeuwenhoek">
        <title>Thioclava indica sp. nov., isolated from surface seawater of the Indian Ocean.</title>
        <authorList>
            <person name="Liu Y."/>
            <person name="Lai Q."/>
            <person name="Du J."/>
            <person name="Xu H."/>
            <person name="Jiang L."/>
            <person name="Shao Z."/>
        </authorList>
    </citation>
    <scope>NUCLEOTIDE SEQUENCE [LARGE SCALE GENOMIC DNA]</scope>
    <source>
        <strain evidence="4 5">DT23-4</strain>
    </source>
</reference>
<feature type="compositionally biased region" description="Acidic residues" evidence="2">
    <location>
        <begin position="14"/>
        <end position="23"/>
    </location>
</feature>
<dbReference type="EMBL" id="AUNB01000011">
    <property type="protein sequence ID" value="KEO61066.1"/>
    <property type="molecule type" value="Genomic_DNA"/>
</dbReference>
<keyword evidence="5" id="KW-1185">Reference proteome</keyword>
<keyword evidence="3" id="KW-0812">Transmembrane</keyword>
<dbReference type="eggNOG" id="COG4223">
    <property type="taxonomic scope" value="Bacteria"/>
</dbReference>
<keyword evidence="1" id="KW-0175">Coiled coil</keyword>
<protein>
    <recommendedName>
        <fullName evidence="6">Mitochondrial inner membrane protein</fullName>
    </recommendedName>
</protein>
<keyword evidence="3" id="KW-1133">Transmembrane helix</keyword>
<comment type="caution">
    <text evidence="4">The sequence shown here is derived from an EMBL/GenBank/DDBJ whole genome shotgun (WGS) entry which is preliminary data.</text>
</comment>
<dbReference type="RefSeq" id="WP_051697030.1">
    <property type="nucleotide sequence ID" value="NZ_AUNB01000011.1"/>
</dbReference>
<organism evidence="4 5">
    <name type="scientific">Thioclava indica</name>
    <dbReference type="NCBI Taxonomy" id="1353528"/>
    <lineage>
        <taxon>Bacteria</taxon>
        <taxon>Pseudomonadati</taxon>
        <taxon>Pseudomonadota</taxon>
        <taxon>Alphaproteobacteria</taxon>
        <taxon>Rhodobacterales</taxon>
        <taxon>Paracoccaceae</taxon>
        <taxon>Thioclava</taxon>
    </lineage>
</organism>
<evidence type="ECO:0008006" key="6">
    <source>
        <dbReference type="Google" id="ProtNLM"/>
    </source>
</evidence>
<dbReference type="OrthoDB" id="7659420at2"/>
<name>A0A074JTR7_9RHOB</name>
<feature type="region of interest" description="Disordered" evidence="2">
    <location>
        <begin position="1"/>
        <end position="115"/>
    </location>
</feature>
<proteinExistence type="predicted"/>
<feature type="coiled-coil region" evidence="1">
    <location>
        <begin position="166"/>
        <end position="193"/>
    </location>
</feature>
<evidence type="ECO:0000256" key="3">
    <source>
        <dbReference type="SAM" id="Phobius"/>
    </source>
</evidence>
<dbReference type="AlphaFoldDB" id="A0A074JTR7"/>
<sequence length="432" mass="43710">MAKPRTRKPKSEDLPNDIVEDAEVSGVDPKVDVSEDTQPAGKDETEVVLDSADTVAASDDSVVADEPIITQDPVDPPEASDDAVAETADTPPEDPLTEDAPTEDTPKPEPVVQPQTVTVKRGGFMPLLLGGVIAAVVGAGAAIYTLPKLPPQFAAWFPAAPDNGASAELEAKLSAQSDKIDALSSELAEMKSAQPPAPDLSGVQGALDQIGSEARANKAALDALKEQVSGLSASGSASDATAQAQIEAAAKAAQERIDQAEQQAKQLQDQSQTAAKAAMAQAASARMKAALDAGAPLDPARADLQAAGVTIPAALSGDVPSLQSLQASFPEAARAALAAARKADSGASIGDKLGAFLLTQTGARSLTPQEGDGPDAVLSRAQGDVNTGDLAAALTEIAKLPEAAQPALADWSAQAQARVAALDAAGQLGQNQ</sequence>
<gene>
    <name evidence="4" type="ORF">DT23_10915</name>
</gene>
<evidence type="ECO:0000256" key="1">
    <source>
        <dbReference type="SAM" id="Coils"/>
    </source>
</evidence>
<accession>A0A074JTR7</accession>
<evidence type="ECO:0000256" key="2">
    <source>
        <dbReference type="SAM" id="MobiDB-lite"/>
    </source>
</evidence>
<evidence type="ECO:0000313" key="4">
    <source>
        <dbReference type="EMBL" id="KEO61066.1"/>
    </source>
</evidence>
<evidence type="ECO:0000313" key="5">
    <source>
        <dbReference type="Proteomes" id="UP000027471"/>
    </source>
</evidence>
<feature type="compositionally biased region" description="Acidic residues" evidence="2">
    <location>
        <begin position="91"/>
        <end position="102"/>
    </location>
</feature>
<dbReference type="Proteomes" id="UP000027471">
    <property type="component" value="Unassembled WGS sequence"/>
</dbReference>